<dbReference type="PANTHER" id="PTHR43391">
    <property type="entry name" value="RETINOL DEHYDROGENASE-RELATED"/>
    <property type="match status" value="1"/>
</dbReference>
<dbReference type="PRINTS" id="PR00081">
    <property type="entry name" value="GDHRDH"/>
</dbReference>
<dbReference type="InterPro" id="IPR036291">
    <property type="entry name" value="NAD(P)-bd_dom_sf"/>
</dbReference>
<comment type="similarity">
    <text evidence="1 3">Belongs to the short-chain dehydrogenases/reductases (SDR) family.</text>
</comment>
<dbReference type="EMBL" id="JBHMBS010000017">
    <property type="protein sequence ID" value="MFB9679688.1"/>
    <property type="molecule type" value="Genomic_DNA"/>
</dbReference>
<dbReference type="InterPro" id="IPR020904">
    <property type="entry name" value="Sc_DH/Rdtase_CS"/>
</dbReference>
<keyword evidence="2" id="KW-0560">Oxidoreductase</keyword>
<dbReference type="SUPFAM" id="SSF51735">
    <property type="entry name" value="NAD(P)-binding Rossmann-fold domains"/>
    <property type="match status" value="1"/>
</dbReference>
<evidence type="ECO:0000313" key="6">
    <source>
        <dbReference type="Proteomes" id="UP001589610"/>
    </source>
</evidence>
<dbReference type="PRINTS" id="PR00080">
    <property type="entry name" value="SDRFAMILY"/>
</dbReference>
<evidence type="ECO:0000313" key="5">
    <source>
        <dbReference type="EMBL" id="MFB9679688.1"/>
    </source>
</evidence>
<feature type="region of interest" description="Disordered" evidence="4">
    <location>
        <begin position="1"/>
        <end position="20"/>
    </location>
</feature>
<comment type="caution">
    <text evidence="5">The sequence shown here is derived from an EMBL/GenBank/DDBJ whole genome shotgun (WGS) entry which is preliminary data.</text>
</comment>
<dbReference type="Pfam" id="PF00106">
    <property type="entry name" value="adh_short"/>
    <property type="match status" value="1"/>
</dbReference>
<dbReference type="Proteomes" id="UP001589610">
    <property type="component" value="Unassembled WGS sequence"/>
</dbReference>
<dbReference type="Gene3D" id="3.40.50.720">
    <property type="entry name" value="NAD(P)-binding Rossmann-like Domain"/>
    <property type="match status" value="1"/>
</dbReference>
<accession>A0ABV5TKP3</accession>
<evidence type="ECO:0000256" key="2">
    <source>
        <dbReference type="ARBA" id="ARBA00023002"/>
    </source>
</evidence>
<dbReference type="PANTHER" id="PTHR43391:SF91">
    <property type="entry name" value="OS04G0390700 PROTEIN"/>
    <property type="match status" value="1"/>
</dbReference>
<keyword evidence="6" id="KW-1185">Reference proteome</keyword>
<name>A0ABV5TKP3_9ACTN</name>
<evidence type="ECO:0000256" key="4">
    <source>
        <dbReference type="SAM" id="MobiDB-lite"/>
    </source>
</evidence>
<sequence>MSGPVGGPVSGSVSGPVSGPVSGQAIRGSVALVTGGNRGIGRAFVEELLAQGAARVYAGARDPADVDTELVAAGAVPVRLDITDLDQVAEAAATCADVNLLINNAGYFAGERLVLTGDPQAARREMEVNFFGTLNMTRAFAPVLGGNGGGAIANVLSVAAMTPAPFMGGYSTSKAAALWLGTIARAELAAQNTQVTSLIVGSVDTRMAAHVDGAKEDPREVARAGLKAVARGESVADTDWMAIDARARLARDPGRYERQLARLLDVQNLRTGR</sequence>
<dbReference type="NCBIfam" id="NF006118">
    <property type="entry name" value="PRK08264.1-4"/>
    <property type="match status" value="1"/>
</dbReference>
<protein>
    <submittedName>
        <fullName evidence="5">SDR family oxidoreductase</fullName>
    </submittedName>
</protein>
<dbReference type="RefSeq" id="WP_344746871.1">
    <property type="nucleotide sequence ID" value="NZ_BAAAWW010000108.1"/>
</dbReference>
<feature type="compositionally biased region" description="Low complexity" evidence="4">
    <location>
        <begin position="10"/>
        <end position="20"/>
    </location>
</feature>
<dbReference type="PROSITE" id="PS00061">
    <property type="entry name" value="ADH_SHORT"/>
    <property type="match status" value="1"/>
</dbReference>
<dbReference type="InterPro" id="IPR002347">
    <property type="entry name" value="SDR_fam"/>
</dbReference>
<evidence type="ECO:0000256" key="3">
    <source>
        <dbReference type="RuleBase" id="RU000363"/>
    </source>
</evidence>
<evidence type="ECO:0000256" key="1">
    <source>
        <dbReference type="ARBA" id="ARBA00006484"/>
    </source>
</evidence>
<proteinExistence type="inferred from homology"/>
<gene>
    <name evidence="5" type="ORF">ACFFRH_29750</name>
</gene>
<reference evidence="5 6" key="1">
    <citation type="submission" date="2024-09" db="EMBL/GenBank/DDBJ databases">
        <authorList>
            <person name="Sun Q."/>
            <person name="Mori K."/>
        </authorList>
    </citation>
    <scope>NUCLEOTIDE SEQUENCE [LARGE SCALE GENOMIC DNA]</scope>
    <source>
        <strain evidence="5 6">JCM 3028</strain>
    </source>
</reference>
<organism evidence="5 6">
    <name type="scientific">Streptosporangium vulgare</name>
    <dbReference type="NCBI Taxonomy" id="46190"/>
    <lineage>
        <taxon>Bacteria</taxon>
        <taxon>Bacillati</taxon>
        <taxon>Actinomycetota</taxon>
        <taxon>Actinomycetes</taxon>
        <taxon>Streptosporangiales</taxon>
        <taxon>Streptosporangiaceae</taxon>
        <taxon>Streptosporangium</taxon>
    </lineage>
</organism>